<evidence type="ECO:0000256" key="1">
    <source>
        <dbReference type="SAM" id="Phobius"/>
    </source>
</evidence>
<dbReference type="EMBL" id="MFTS01000006">
    <property type="protein sequence ID" value="OGI68020.1"/>
    <property type="molecule type" value="Genomic_DNA"/>
</dbReference>
<accession>A0A1F6VEG0</accession>
<gene>
    <name evidence="2" type="ORF">A2738_00395</name>
</gene>
<protein>
    <submittedName>
        <fullName evidence="2">Uncharacterized protein</fullName>
    </submittedName>
</protein>
<dbReference type="AlphaFoldDB" id="A0A1F6VEG0"/>
<sequence length="216" mass="22191">MKNKYMNLQGGFAPLLIIAIVAVLAVGGGAYVITKNKQAKVDIEAEGNLETQANSNADANANVNANLGVNANINAKGSLRSLLGLGQSTVCTFSSTAGGTSSSGTVYIASSGSMRGDFSSQTSSGAQASSMIVKDGYSYVWSGSQGVKMNVESNASANSGASAQTKQSVDLDSQVDYDCKAWTVDQSKFTLPSTVDFVDIDAMLKGSLQGGVKLSQ</sequence>
<keyword evidence="1" id="KW-0812">Transmembrane</keyword>
<name>A0A1F6VEG0_9BACT</name>
<keyword evidence="1" id="KW-1133">Transmembrane helix</keyword>
<organism evidence="2 3">
    <name type="scientific">Candidatus Nomurabacteria bacterium RIFCSPHIGHO2_01_FULL_42_15</name>
    <dbReference type="NCBI Taxonomy" id="1801742"/>
    <lineage>
        <taxon>Bacteria</taxon>
        <taxon>Candidatus Nomuraibacteriota</taxon>
    </lineage>
</organism>
<evidence type="ECO:0000313" key="2">
    <source>
        <dbReference type="EMBL" id="OGI68020.1"/>
    </source>
</evidence>
<dbReference type="Proteomes" id="UP000178235">
    <property type="component" value="Unassembled WGS sequence"/>
</dbReference>
<feature type="transmembrane region" description="Helical" evidence="1">
    <location>
        <begin position="12"/>
        <end position="33"/>
    </location>
</feature>
<comment type="caution">
    <text evidence="2">The sequence shown here is derived from an EMBL/GenBank/DDBJ whole genome shotgun (WGS) entry which is preliminary data.</text>
</comment>
<evidence type="ECO:0000313" key="3">
    <source>
        <dbReference type="Proteomes" id="UP000178235"/>
    </source>
</evidence>
<proteinExistence type="predicted"/>
<reference evidence="2 3" key="1">
    <citation type="journal article" date="2016" name="Nat. Commun.">
        <title>Thousands of microbial genomes shed light on interconnected biogeochemical processes in an aquifer system.</title>
        <authorList>
            <person name="Anantharaman K."/>
            <person name="Brown C.T."/>
            <person name="Hug L.A."/>
            <person name="Sharon I."/>
            <person name="Castelle C.J."/>
            <person name="Probst A.J."/>
            <person name="Thomas B.C."/>
            <person name="Singh A."/>
            <person name="Wilkins M.J."/>
            <person name="Karaoz U."/>
            <person name="Brodie E.L."/>
            <person name="Williams K.H."/>
            <person name="Hubbard S.S."/>
            <person name="Banfield J.F."/>
        </authorList>
    </citation>
    <scope>NUCLEOTIDE SEQUENCE [LARGE SCALE GENOMIC DNA]</scope>
</reference>
<keyword evidence="1" id="KW-0472">Membrane</keyword>